<protein>
    <submittedName>
        <fullName evidence="1">DUF2071 domain-containing protein</fullName>
    </submittedName>
</protein>
<name>A0AA42I9V8_9GAMM</name>
<accession>A0AA42I9V8</accession>
<dbReference type="AlphaFoldDB" id="A0AA42I9V8"/>
<reference evidence="1" key="1">
    <citation type="submission" date="2022-09" db="EMBL/GenBank/DDBJ databases">
        <title>Intensive care unit water sources are persistently colonized with multi-drug resistant bacteria and are the site of extensive horizontal gene transfer of antibiotic resistance genes.</title>
        <authorList>
            <person name="Diorio-Toth L."/>
        </authorList>
    </citation>
    <scope>NUCLEOTIDE SEQUENCE</scope>
    <source>
        <strain evidence="1">GD04005</strain>
    </source>
</reference>
<dbReference type="Proteomes" id="UP001159329">
    <property type="component" value="Unassembled WGS sequence"/>
</dbReference>
<sequence length="285" mass="33433">MHKHQFKLPLHKPLLRFLAPILSCRFLLQLRRLIMQILPFMPLQSRVSNIVYLSWLVDVEQVRQRYPKYVPLWEKHGKTIFTILTYQHHHFGFAFLGPLRTLMPSPRQSNWRFYLDESYPKTVIFEQVIVDQALYVMGGRLASDVMPAQYASLFQHQMDEQQQRIHTEIKVDEDYSLISDVQLTKEKQLPTAWQTLFSSWDEAVRFLVDQDHAWAEWADQPARISQGNIRMPFQFQQIEAAKICSLQVPRLLQQWGLSADTEAFAVVVPDLDFYVVGEKVLTGTS</sequence>
<evidence type="ECO:0000313" key="1">
    <source>
        <dbReference type="EMBL" id="MDH0564785.1"/>
    </source>
</evidence>
<proteinExistence type="predicted"/>
<comment type="caution">
    <text evidence="1">The sequence shown here is derived from an EMBL/GenBank/DDBJ whole genome shotgun (WGS) entry which is preliminary data.</text>
</comment>
<gene>
    <name evidence="1" type="ORF">N7644_14000</name>
</gene>
<organism evidence="1 2">
    <name type="scientific">Acinetobacter courvalinii</name>
    <dbReference type="NCBI Taxonomy" id="280147"/>
    <lineage>
        <taxon>Bacteria</taxon>
        <taxon>Pseudomonadati</taxon>
        <taxon>Pseudomonadota</taxon>
        <taxon>Gammaproteobacteria</taxon>
        <taxon>Moraxellales</taxon>
        <taxon>Moraxellaceae</taxon>
        <taxon>Acinetobacter</taxon>
    </lineage>
</organism>
<dbReference type="InterPro" id="IPR018644">
    <property type="entry name" value="DUF2071"/>
</dbReference>
<dbReference type="EMBL" id="JAOEEO010000004">
    <property type="protein sequence ID" value="MDH0564785.1"/>
    <property type="molecule type" value="Genomic_DNA"/>
</dbReference>
<dbReference type="Pfam" id="PF09844">
    <property type="entry name" value="DUF2071"/>
    <property type="match status" value="1"/>
</dbReference>
<dbReference type="RefSeq" id="WP_279696335.1">
    <property type="nucleotide sequence ID" value="NZ_JAOEEO010000004.1"/>
</dbReference>
<evidence type="ECO:0000313" key="2">
    <source>
        <dbReference type="Proteomes" id="UP001159329"/>
    </source>
</evidence>